<reference evidence="2 3" key="1">
    <citation type="submission" date="2021-06" db="EMBL/GenBank/DDBJ databases">
        <authorList>
            <person name="Palmer J.M."/>
        </authorList>
    </citation>
    <scope>NUCLEOTIDE SEQUENCE [LARGE SCALE GENOMIC DNA]</scope>
    <source>
        <strain evidence="2 3">AS_MEX2019</strain>
        <tissue evidence="2">Muscle</tissue>
    </source>
</reference>
<evidence type="ECO:0000313" key="3">
    <source>
        <dbReference type="Proteomes" id="UP001469553"/>
    </source>
</evidence>
<feature type="compositionally biased region" description="Low complexity" evidence="1">
    <location>
        <begin position="63"/>
        <end position="88"/>
    </location>
</feature>
<dbReference type="Proteomes" id="UP001469553">
    <property type="component" value="Unassembled WGS sequence"/>
</dbReference>
<evidence type="ECO:0000256" key="1">
    <source>
        <dbReference type="SAM" id="MobiDB-lite"/>
    </source>
</evidence>
<feature type="region of interest" description="Disordered" evidence="1">
    <location>
        <begin position="63"/>
        <end position="104"/>
    </location>
</feature>
<evidence type="ECO:0000313" key="2">
    <source>
        <dbReference type="EMBL" id="MEQ2300973.1"/>
    </source>
</evidence>
<protein>
    <submittedName>
        <fullName evidence="2">Uncharacterized protein</fullName>
    </submittedName>
</protein>
<proteinExistence type="predicted"/>
<sequence>MPTHTSHPHTQCKDTQQWTPYTHSHYPYIFSTPRVQVLIPQRGTQTQEVVPFLLGWRQVDYTPAQTSASTARTQTTPAQTLTLRFDPSPQQPPSPSREASAWSN</sequence>
<dbReference type="EMBL" id="JAHRIP010050881">
    <property type="protein sequence ID" value="MEQ2300973.1"/>
    <property type="molecule type" value="Genomic_DNA"/>
</dbReference>
<gene>
    <name evidence="2" type="ORF">AMECASPLE_031261</name>
</gene>
<organism evidence="2 3">
    <name type="scientific">Ameca splendens</name>
    <dbReference type="NCBI Taxonomy" id="208324"/>
    <lineage>
        <taxon>Eukaryota</taxon>
        <taxon>Metazoa</taxon>
        <taxon>Chordata</taxon>
        <taxon>Craniata</taxon>
        <taxon>Vertebrata</taxon>
        <taxon>Euteleostomi</taxon>
        <taxon>Actinopterygii</taxon>
        <taxon>Neopterygii</taxon>
        <taxon>Teleostei</taxon>
        <taxon>Neoteleostei</taxon>
        <taxon>Acanthomorphata</taxon>
        <taxon>Ovalentaria</taxon>
        <taxon>Atherinomorphae</taxon>
        <taxon>Cyprinodontiformes</taxon>
        <taxon>Goodeidae</taxon>
        <taxon>Ameca</taxon>
    </lineage>
</organism>
<keyword evidence="3" id="KW-1185">Reference proteome</keyword>
<comment type="caution">
    <text evidence="2">The sequence shown here is derived from an EMBL/GenBank/DDBJ whole genome shotgun (WGS) entry which is preliminary data.</text>
</comment>
<accession>A0ABV0Z460</accession>
<name>A0ABV0Z460_9TELE</name>